<dbReference type="EMBL" id="JAHYIQ010000020">
    <property type="protein sequence ID" value="KAK1123655.1"/>
    <property type="molecule type" value="Genomic_DNA"/>
</dbReference>
<reference evidence="2" key="1">
    <citation type="submission" date="2021-10" db="EMBL/GenBank/DDBJ databases">
        <title>Melipona bicolor Genome sequencing and assembly.</title>
        <authorList>
            <person name="Araujo N.S."/>
            <person name="Arias M.C."/>
        </authorList>
    </citation>
    <scope>NUCLEOTIDE SEQUENCE</scope>
    <source>
        <strain evidence="2">USP_2M_L1-L4_2017</strain>
        <tissue evidence="2">Whole body</tissue>
    </source>
</reference>
<proteinExistence type="predicted"/>
<protein>
    <submittedName>
        <fullName evidence="2">Uncharacterized protein</fullName>
    </submittedName>
</protein>
<name>A0AA40KKD2_9HYME</name>
<keyword evidence="3" id="KW-1185">Reference proteome</keyword>
<evidence type="ECO:0000313" key="3">
    <source>
        <dbReference type="Proteomes" id="UP001177670"/>
    </source>
</evidence>
<evidence type="ECO:0000313" key="2">
    <source>
        <dbReference type="EMBL" id="KAK1123655.1"/>
    </source>
</evidence>
<evidence type="ECO:0000256" key="1">
    <source>
        <dbReference type="SAM" id="MobiDB-lite"/>
    </source>
</evidence>
<feature type="compositionally biased region" description="Basic and acidic residues" evidence="1">
    <location>
        <begin position="1"/>
        <end position="17"/>
    </location>
</feature>
<dbReference type="Proteomes" id="UP001177670">
    <property type="component" value="Unassembled WGS sequence"/>
</dbReference>
<feature type="region of interest" description="Disordered" evidence="1">
    <location>
        <begin position="1"/>
        <end position="54"/>
    </location>
</feature>
<accession>A0AA40KKD2</accession>
<feature type="compositionally biased region" description="Gly residues" evidence="1">
    <location>
        <begin position="27"/>
        <end position="39"/>
    </location>
</feature>
<dbReference type="AlphaFoldDB" id="A0AA40KKD2"/>
<sequence length="79" mass="8530">MMKCDDKKREMFSRRACSESGPHPGIPGTGSGPGGGGSHLWGKRNQGRTSAPIVGHARAPAIILRTRRSWPVAPTHCRR</sequence>
<organism evidence="2 3">
    <name type="scientific">Melipona bicolor</name>
    <dbReference type="NCBI Taxonomy" id="60889"/>
    <lineage>
        <taxon>Eukaryota</taxon>
        <taxon>Metazoa</taxon>
        <taxon>Ecdysozoa</taxon>
        <taxon>Arthropoda</taxon>
        <taxon>Hexapoda</taxon>
        <taxon>Insecta</taxon>
        <taxon>Pterygota</taxon>
        <taxon>Neoptera</taxon>
        <taxon>Endopterygota</taxon>
        <taxon>Hymenoptera</taxon>
        <taxon>Apocrita</taxon>
        <taxon>Aculeata</taxon>
        <taxon>Apoidea</taxon>
        <taxon>Anthophila</taxon>
        <taxon>Apidae</taxon>
        <taxon>Melipona</taxon>
    </lineage>
</organism>
<gene>
    <name evidence="2" type="ORF">K0M31_008353</name>
</gene>
<comment type="caution">
    <text evidence="2">The sequence shown here is derived from an EMBL/GenBank/DDBJ whole genome shotgun (WGS) entry which is preliminary data.</text>
</comment>